<dbReference type="GO" id="GO:0016853">
    <property type="term" value="F:isomerase activity"/>
    <property type="evidence" value="ECO:0007669"/>
    <property type="project" value="UniProtKB-ARBA"/>
</dbReference>
<evidence type="ECO:0000256" key="2">
    <source>
        <dbReference type="ARBA" id="ARBA00022723"/>
    </source>
</evidence>
<evidence type="ECO:0000256" key="1">
    <source>
        <dbReference type="ARBA" id="ARBA00010211"/>
    </source>
</evidence>
<keyword evidence="5" id="KW-1185">Reference proteome</keyword>
<sequence>MTPTAPSRPHPLSFRFHGLVISWPGGWTRHAGRNGSPATARRGAPWCYNPGGISCKRLRRVPVRLATIEIKGEQRVAVLSPDGGTVRPLTSSAGAAATSMLAAIADWAGLRARIDSLLEAAVPVDSVKLLAPIPRPRRNIFCVGKNYHEHAKEFARSGFDSTAAEIVPEAPVVFSKPPSAVIATGEAILGWLDPTHSVDYEGELGVVIGTGGRGIAKADALDHVFGYTVINDVTARTLQQKHRQWLIGKGIDTFCPMGPAILTADEAADPTKLTLKTWVNGELRQDAVVSDLIFDIPTLIETISSVIALEPGDVIATGTPVGVGIGFTPPKYLAAGDVVAIEISGVGRLENPVA</sequence>
<dbReference type="AlphaFoldDB" id="A0A4D7BFF5"/>
<proteinExistence type="inferred from homology"/>
<gene>
    <name evidence="4" type="ORF">E8M01_22005</name>
</gene>
<reference evidence="4 5" key="1">
    <citation type="submission" date="2019-04" db="EMBL/GenBank/DDBJ databases">
        <title>Phreatobacter aquaticus sp. nov.</title>
        <authorList>
            <person name="Choi A."/>
        </authorList>
    </citation>
    <scope>NUCLEOTIDE SEQUENCE [LARGE SCALE GENOMIC DNA]</scope>
    <source>
        <strain evidence="4 5">KCTC 52518</strain>
    </source>
</reference>
<dbReference type="PANTHER" id="PTHR11820">
    <property type="entry name" value="ACYLPYRUVASE"/>
    <property type="match status" value="1"/>
</dbReference>
<feature type="domain" description="Fumarylacetoacetase-like C-terminal" evidence="3">
    <location>
        <begin position="140"/>
        <end position="353"/>
    </location>
</feature>
<dbReference type="KEGG" id="pstg:E8M01_22005"/>
<dbReference type="PANTHER" id="PTHR11820:SF7">
    <property type="entry name" value="ACYLPYRUVASE FAHD1, MITOCHONDRIAL"/>
    <property type="match status" value="1"/>
</dbReference>
<evidence type="ECO:0000313" key="4">
    <source>
        <dbReference type="EMBL" id="QCI66672.1"/>
    </source>
</evidence>
<evidence type="ECO:0000313" key="5">
    <source>
        <dbReference type="Proteomes" id="UP000298781"/>
    </source>
</evidence>
<dbReference type="Gene3D" id="3.90.850.10">
    <property type="entry name" value="Fumarylacetoacetase-like, C-terminal domain"/>
    <property type="match status" value="1"/>
</dbReference>
<dbReference type="Pfam" id="PF01557">
    <property type="entry name" value="FAA_hydrolase"/>
    <property type="match status" value="1"/>
</dbReference>
<name>A0A4D7BFF5_9HYPH</name>
<dbReference type="FunFam" id="3.90.850.10:FF:000002">
    <property type="entry name" value="2-hydroxyhepta-2,4-diene-1,7-dioate isomerase"/>
    <property type="match status" value="1"/>
</dbReference>
<dbReference type="GO" id="GO:0019752">
    <property type="term" value="P:carboxylic acid metabolic process"/>
    <property type="evidence" value="ECO:0007669"/>
    <property type="project" value="UniProtKB-ARBA"/>
</dbReference>
<dbReference type="GO" id="GO:0018773">
    <property type="term" value="F:acetylpyruvate hydrolase activity"/>
    <property type="evidence" value="ECO:0007669"/>
    <property type="project" value="TreeGrafter"/>
</dbReference>
<evidence type="ECO:0000259" key="3">
    <source>
        <dbReference type="Pfam" id="PF01557"/>
    </source>
</evidence>
<dbReference type="SUPFAM" id="SSF56529">
    <property type="entry name" value="FAH"/>
    <property type="match status" value="1"/>
</dbReference>
<dbReference type="EMBL" id="CP039690">
    <property type="protein sequence ID" value="QCI66672.1"/>
    <property type="molecule type" value="Genomic_DNA"/>
</dbReference>
<dbReference type="Proteomes" id="UP000298781">
    <property type="component" value="Chromosome"/>
</dbReference>
<dbReference type="GO" id="GO:0046872">
    <property type="term" value="F:metal ion binding"/>
    <property type="evidence" value="ECO:0007669"/>
    <property type="project" value="UniProtKB-KW"/>
</dbReference>
<comment type="similarity">
    <text evidence="1">Belongs to the FAH family.</text>
</comment>
<dbReference type="OrthoDB" id="5197601at2"/>
<keyword evidence="2" id="KW-0479">Metal-binding</keyword>
<accession>A0A4D7BFF5</accession>
<organism evidence="4 5">
    <name type="scientific">Phreatobacter stygius</name>
    <dbReference type="NCBI Taxonomy" id="1940610"/>
    <lineage>
        <taxon>Bacteria</taxon>
        <taxon>Pseudomonadati</taxon>
        <taxon>Pseudomonadota</taxon>
        <taxon>Alphaproteobacteria</taxon>
        <taxon>Hyphomicrobiales</taxon>
        <taxon>Phreatobacteraceae</taxon>
        <taxon>Phreatobacter</taxon>
    </lineage>
</organism>
<protein>
    <submittedName>
        <fullName evidence="4">Fumarylacetoacetate hydrolase family protein</fullName>
    </submittedName>
</protein>
<dbReference type="InterPro" id="IPR011234">
    <property type="entry name" value="Fumarylacetoacetase-like_C"/>
</dbReference>
<dbReference type="InterPro" id="IPR036663">
    <property type="entry name" value="Fumarylacetoacetase_C_sf"/>
</dbReference>
<keyword evidence="4" id="KW-0378">Hydrolase</keyword>